<dbReference type="EMBL" id="LFNT01000083">
    <property type="protein sequence ID" value="KMS68102.1"/>
    <property type="molecule type" value="Genomic_DNA"/>
</dbReference>
<organism evidence="2 3">
    <name type="scientific">Streptomyces viridochromogenes</name>
    <dbReference type="NCBI Taxonomy" id="1938"/>
    <lineage>
        <taxon>Bacteria</taxon>
        <taxon>Bacillati</taxon>
        <taxon>Actinomycetota</taxon>
        <taxon>Actinomycetes</taxon>
        <taxon>Kitasatosporales</taxon>
        <taxon>Streptomycetaceae</taxon>
        <taxon>Streptomyces</taxon>
    </lineage>
</organism>
<name>A0A0J7YXC2_STRVR</name>
<evidence type="ECO:0000313" key="2">
    <source>
        <dbReference type="EMBL" id="KMS68102.1"/>
    </source>
</evidence>
<sequence length="181" mass="19577">MEPLIETVSMVHDPKTPKHERDQLIGTLESLLIDTGETDPKPNDNQPSDTIKEKRECENAGQPWVETPDGGFCGKFGILSVLKPEESEGAVKEKELAEGTLAVTECIQDVATTVTIAALPNRIAKGAKIVKNAFHGIIAIQHVDTGRVEDAAWEVASIWVDGAPCYKAILEIADTESSDTE</sequence>
<proteinExistence type="predicted"/>
<comment type="caution">
    <text evidence="2">The sequence shown here is derived from an EMBL/GenBank/DDBJ whole genome shotgun (WGS) entry which is preliminary data.</text>
</comment>
<dbReference type="PATRIC" id="fig|1938.3.peg.9218"/>
<reference evidence="2 3" key="1">
    <citation type="submission" date="2015-06" db="EMBL/GenBank/DDBJ databases">
        <authorList>
            <person name="Ju K.-S."/>
            <person name="Doroghazi J.R."/>
            <person name="Metcalf W.W."/>
        </authorList>
    </citation>
    <scope>NUCLEOTIDE SEQUENCE [LARGE SCALE GENOMIC DNA]</scope>
    <source>
        <strain evidence="2 3">NRRL 3414</strain>
    </source>
</reference>
<accession>A0A0J7YXC2</accession>
<gene>
    <name evidence="2" type="ORF">ACM01_40095</name>
</gene>
<dbReference type="Proteomes" id="UP000037432">
    <property type="component" value="Unassembled WGS sequence"/>
</dbReference>
<evidence type="ECO:0000256" key="1">
    <source>
        <dbReference type="SAM" id="MobiDB-lite"/>
    </source>
</evidence>
<evidence type="ECO:0000313" key="3">
    <source>
        <dbReference type="Proteomes" id="UP000037432"/>
    </source>
</evidence>
<feature type="region of interest" description="Disordered" evidence="1">
    <location>
        <begin position="27"/>
        <end position="52"/>
    </location>
</feature>
<dbReference type="AlphaFoldDB" id="A0A0J7YXC2"/>
<protein>
    <submittedName>
        <fullName evidence="2">Uncharacterized protein</fullName>
    </submittedName>
</protein>